<evidence type="ECO:0000313" key="2">
    <source>
        <dbReference type="EMBL" id="MFC7180265.1"/>
    </source>
</evidence>
<protein>
    <recommendedName>
        <fullName evidence="4">DUF4118 domain-containing protein</fullName>
    </recommendedName>
</protein>
<accession>A0ABW2FXE4</accession>
<gene>
    <name evidence="2" type="ORF">ACFQMG_11945</name>
</gene>
<keyword evidence="1" id="KW-0812">Transmembrane</keyword>
<evidence type="ECO:0008006" key="4">
    <source>
        <dbReference type="Google" id="ProtNLM"/>
    </source>
</evidence>
<keyword evidence="3" id="KW-1185">Reference proteome</keyword>
<feature type="transmembrane region" description="Helical" evidence="1">
    <location>
        <begin position="104"/>
        <end position="122"/>
    </location>
</feature>
<sequence length="143" mass="15021">MDFYYARPGGRALRPVVDRLPVSMSGALALVAFAVLTTVMAAVGERHAGGIVLAAFAALCAVLGAVSRPAATPLIAGAGWLFLNGFVVHRYAELAWGDTGVECARLALFAAAALAAALPAALPRRRIRMQVLRVPDPAREKRE</sequence>
<organism evidence="2 3">
    <name type="scientific">Kitasatospora paranensis</name>
    <dbReference type="NCBI Taxonomy" id="258053"/>
    <lineage>
        <taxon>Bacteria</taxon>
        <taxon>Bacillati</taxon>
        <taxon>Actinomycetota</taxon>
        <taxon>Actinomycetes</taxon>
        <taxon>Kitasatosporales</taxon>
        <taxon>Streptomycetaceae</taxon>
        <taxon>Kitasatospora</taxon>
    </lineage>
</organism>
<dbReference type="Proteomes" id="UP001596435">
    <property type="component" value="Unassembled WGS sequence"/>
</dbReference>
<evidence type="ECO:0000313" key="3">
    <source>
        <dbReference type="Proteomes" id="UP001596435"/>
    </source>
</evidence>
<comment type="caution">
    <text evidence="2">The sequence shown here is derived from an EMBL/GenBank/DDBJ whole genome shotgun (WGS) entry which is preliminary data.</text>
</comment>
<keyword evidence="1" id="KW-1133">Transmembrane helix</keyword>
<evidence type="ECO:0000256" key="1">
    <source>
        <dbReference type="SAM" id="Phobius"/>
    </source>
</evidence>
<dbReference type="RefSeq" id="WP_345704979.1">
    <property type="nucleotide sequence ID" value="NZ_BAABKV010000001.1"/>
</dbReference>
<feature type="transmembrane region" description="Helical" evidence="1">
    <location>
        <begin position="20"/>
        <end position="42"/>
    </location>
</feature>
<feature type="transmembrane region" description="Helical" evidence="1">
    <location>
        <begin position="48"/>
        <end position="66"/>
    </location>
</feature>
<keyword evidence="1" id="KW-0472">Membrane</keyword>
<dbReference type="EMBL" id="JBHTAJ010000018">
    <property type="protein sequence ID" value="MFC7180265.1"/>
    <property type="molecule type" value="Genomic_DNA"/>
</dbReference>
<feature type="transmembrane region" description="Helical" evidence="1">
    <location>
        <begin position="73"/>
        <end position="92"/>
    </location>
</feature>
<reference evidence="3" key="1">
    <citation type="journal article" date="2019" name="Int. J. Syst. Evol. Microbiol.">
        <title>The Global Catalogue of Microorganisms (GCM) 10K type strain sequencing project: providing services to taxonomists for standard genome sequencing and annotation.</title>
        <authorList>
            <consortium name="The Broad Institute Genomics Platform"/>
            <consortium name="The Broad Institute Genome Sequencing Center for Infectious Disease"/>
            <person name="Wu L."/>
            <person name="Ma J."/>
        </authorList>
    </citation>
    <scope>NUCLEOTIDE SEQUENCE [LARGE SCALE GENOMIC DNA]</scope>
    <source>
        <strain evidence="3">CGMCC 1.12859</strain>
    </source>
</reference>
<name>A0ABW2FXE4_9ACTN</name>
<proteinExistence type="predicted"/>